<dbReference type="STRING" id="1213859.L2FZE0"/>
<evidence type="ECO:0000259" key="1">
    <source>
        <dbReference type="SMART" id="SM00974"/>
    </source>
</evidence>
<gene>
    <name evidence="2" type="ORF">CGGC5_8456</name>
</gene>
<protein>
    <submittedName>
        <fullName evidence="2">Importin 13</fullName>
    </submittedName>
</protein>
<dbReference type="Pfam" id="PF10544">
    <property type="entry name" value="T5orf172"/>
    <property type="match status" value="1"/>
</dbReference>
<sequence>MAELARPYGNSEEPGYIYMFWIMATSKKASAPDNEARGLLSPPKGAPDNKMLIKIGRAANVQRRMQQWSRQCSYDIEVLRYYPYIPGASQASGEQPRMVPHVHRVERLIHLELQGMGLHAGPINCDGCTSVHREWFQIDASKKGIQAVDEVIRRWCDFDETQVP</sequence>
<dbReference type="InterPro" id="IPR053006">
    <property type="entry name" value="Meiosis_regulatory"/>
</dbReference>
<evidence type="ECO:0000313" key="2">
    <source>
        <dbReference type="EMBL" id="ELA31401.1"/>
    </source>
</evidence>
<dbReference type="AlphaFoldDB" id="L2FZE0"/>
<dbReference type="EMBL" id="KB020750">
    <property type="protein sequence ID" value="ELA31401.1"/>
    <property type="molecule type" value="Genomic_DNA"/>
</dbReference>
<organism evidence="2">
    <name type="scientific">Colletotrichum fructicola (strain Nara gc5)</name>
    <name type="common">Anthracnose fungus</name>
    <name type="synonym">Colletotrichum gloeosporioides (strain Nara gc5)</name>
    <dbReference type="NCBI Taxonomy" id="1213859"/>
    <lineage>
        <taxon>Eukaryota</taxon>
        <taxon>Fungi</taxon>
        <taxon>Dikarya</taxon>
        <taxon>Ascomycota</taxon>
        <taxon>Pezizomycotina</taxon>
        <taxon>Sordariomycetes</taxon>
        <taxon>Hypocreomycetidae</taxon>
        <taxon>Glomerellales</taxon>
        <taxon>Glomerellaceae</taxon>
        <taxon>Colletotrichum</taxon>
        <taxon>Colletotrichum gloeosporioides species complex</taxon>
    </lineage>
</organism>
<proteinExistence type="predicted"/>
<accession>L2FZE0</accession>
<dbReference type="SMART" id="SM00974">
    <property type="entry name" value="T5orf172"/>
    <property type="match status" value="1"/>
</dbReference>
<dbReference type="PANTHER" id="PTHR28094:SF2">
    <property type="entry name" value="BACTERIOPHAGE T5 ORF172 DNA-BINDING DOMAIN-CONTAINING PROTEIN"/>
    <property type="match status" value="1"/>
</dbReference>
<reference evidence="2" key="1">
    <citation type="submission" date="2012-08" db="EMBL/GenBank/DDBJ databases">
        <title>Genome analysis of Colletotrichum orbiculare and Colletotrichum fructicola.</title>
        <authorList>
            <person name="Gan P.H.P."/>
            <person name="Ikeda K."/>
            <person name="Irieda H."/>
            <person name="Narusaka M."/>
            <person name="O'Connell R.J."/>
            <person name="Narusaka Y."/>
            <person name="Takano Y."/>
            <person name="Kubo Y."/>
            <person name="Shirasu K."/>
        </authorList>
    </citation>
    <scope>NUCLEOTIDE SEQUENCE</scope>
    <source>
        <strain evidence="2">Nara gc5</strain>
    </source>
</reference>
<feature type="domain" description="Bacteriophage T5 Orf172 DNA-binding" evidence="1">
    <location>
        <begin position="47"/>
        <end position="155"/>
    </location>
</feature>
<name>L2FZE0_COLFN</name>
<dbReference type="InterPro" id="IPR018306">
    <property type="entry name" value="Phage_T5_Orf172_DNA-bd"/>
</dbReference>
<dbReference type="HOGENOM" id="CLU_094655_0_0_1"/>
<dbReference type="PANTHER" id="PTHR28094">
    <property type="entry name" value="MEIOTICALLY UP-REGULATED GENE 113 PROTEIN"/>
    <property type="match status" value="1"/>
</dbReference>